<dbReference type="EMBL" id="JANIIK010000117">
    <property type="protein sequence ID" value="KAJ3585984.1"/>
    <property type="molecule type" value="Genomic_DNA"/>
</dbReference>
<dbReference type="AlphaFoldDB" id="A0A9Q0I4U5"/>
<keyword evidence="4" id="KW-1185">Reference proteome</keyword>
<accession>A0A9Q0I4U5</accession>
<dbReference type="Proteomes" id="UP001148018">
    <property type="component" value="Unassembled WGS sequence"/>
</dbReference>
<reference evidence="3" key="1">
    <citation type="submission" date="2022-07" db="EMBL/GenBank/DDBJ databases">
        <title>Chromosome-level genome of Muraenolepis orangiensis.</title>
        <authorList>
            <person name="Kim J."/>
        </authorList>
    </citation>
    <scope>NUCLEOTIDE SEQUENCE</scope>
    <source>
        <strain evidence="3">KU_S4_2022</strain>
        <tissue evidence="3">Muscle</tissue>
    </source>
</reference>
<gene>
    <name evidence="3" type="ORF">NHX12_012386</name>
</gene>
<dbReference type="OrthoDB" id="8947098at2759"/>
<feature type="domain" description="Death" evidence="1">
    <location>
        <begin position="131"/>
        <end position="177"/>
    </location>
</feature>
<dbReference type="PROSITE" id="PS50209">
    <property type="entry name" value="CARD"/>
    <property type="match status" value="1"/>
</dbReference>
<dbReference type="InterPro" id="IPR000488">
    <property type="entry name" value="Death_dom"/>
</dbReference>
<dbReference type="CDD" id="cd01671">
    <property type="entry name" value="CARD"/>
    <property type="match status" value="1"/>
</dbReference>
<evidence type="ECO:0000259" key="2">
    <source>
        <dbReference type="PROSITE" id="PS50209"/>
    </source>
</evidence>
<comment type="caution">
    <text evidence="3">The sequence shown here is derived from an EMBL/GenBank/DDBJ whole genome shotgun (WGS) entry which is preliminary data.</text>
</comment>
<dbReference type="PROSITE" id="PS50017">
    <property type="entry name" value="DEATH_DOMAIN"/>
    <property type="match status" value="1"/>
</dbReference>
<dbReference type="InterPro" id="IPR011029">
    <property type="entry name" value="DEATH-like_dom_sf"/>
</dbReference>
<name>A0A9Q0I4U5_9TELE</name>
<evidence type="ECO:0000259" key="1">
    <source>
        <dbReference type="PROSITE" id="PS50017"/>
    </source>
</evidence>
<sequence>MAEESQRDCELLRSLRPKLIDILSADPEFVLQHAHSLHLVTHNGYQRVKPQVIPTEKVTTLLDLVYERGPEAVHGLLELLKGDLCQENFPKLSFLKSPDMDLQLSKVTEKRLMTVAGKIARNWRQVGILVLDISSEKLDDIDADNPQQAMKAFNMLRTWRNCPKNKEATAAKLYSLLSHEDLGIAPESLSCLQESS</sequence>
<dbReference type="Gene3D" id="1.10.533.10">
    <property type="entry name" value="Death Domain, Fas"/>
    <property type="match status" value="2"/>
</dbReference>
<dbReference type="InterPro" id="IPR001315">
    <property type="entry name" value="CARD"/>
</dbReference>
<evidence type="ECO:0000313" key="3">
    <source>
        <dbReference type="EMBL" id="KAJ3585984.1"/>
    </source>
</evidence>
<dbReference type="GO" id="GO:0042981">
    <property type="term" value="P:regulation of apoptotic process"/>
    <property type="evidence" value="ECO:0007669"/>
    <property type="project" value="InterPro"/>
</dbReference>
<dbReference type="GO" id="GO:0007165">
    <property type="term" value="P:signal transduction"/>
    <property type="evidence" value="ECO:0007669"/>
    <property type="project" value="InterPro"/>
</dbReference>
<dbReference type="CDD" id="cd01670">
    <property type="entry name" value="Death"/>
    <property type="match status" value="1"/>
</dbReference>
<feature type="domain" description="CARD" evidence="2">
    <location>
        <begin position="4"/>
        <end position="81"/>
    </location>
</feature>
<protein>
    <recommendedName>
        <fullName evidence="5">Death domain-containing protein</fullName>
    </recommendedName>
</protein>
<evidence type="ECO:0000313" key="4">
    <source>
        <dbReference type="Proteomes" id="UP001148018"/>
    </source>
</evidence>
<dbReference type="SUPFAM" id="SSF47986">
    <property type="entry name" value="DEATH domain"/>
    <property type="match status" value="2"/>
</dbReference>
<evidence type="ECO:0008006" key="5">
    <source>
        <dbReference type="Google" id="ProtNLM"/>
    </source>
</evidence>
<organism evidence="3 4">
    <name type="scientific">Muraenolepis orangiensis</name>
    <name type="common">Patagonian moray cod</name>
    <dbReference type="NCBI Taxonomy" id="630683"/>
    <lineage>
        <taxon>Eukaryota</taxon>
        <taxon>Metazoa</taxon>
        <taxon>Chordata</taxon>
        <taxon>Craniata</taxon>
        <taxon>Vertebrata</taxon>
        <taxon>Euteleostomi</taxon>
        <taxon>Actinopterygii</taxon>
        <taxon>Neopterygii</taxon>
        <taxon>Teleostei</taxon>
        <taxon>Neoteleostei</taxon>
        <taxon>Acanthomorphata</taxon>
        <taxon>Zeiogadaria</taxon>
        <taxon>Gadariae</taxon>
        <taxon>Gadiformes</taxon>
        <taxon>Muraenolepidoidei</taxon>
        <taxon>Muraenolepididae</taxon>
        <taxon>Muraenolepis</taxon>
    </lineage>
</organism>
<proteinExistence type="predicted"/>